<reference evidence="2" key="1">
    <citation type="submission" date="2022-10" db="EMBL/GenBank/DDBJ databases">
        <title>Roseovarius pelagicus sp. nov., isolated from Arctic seawater.</title>
        <authorList>
            <person name="Hong Y.W."/>
            <person name="Hwang C.Y."/>
        </authorList>
    </citation>
    <scope>NUCLEOTIDE SEQUENCE</scope>
    <source>
        <strain evidence="2">HL-MP18</strain>
    </source>
</reference>
<protein>
    <recommendedName>
        <fullName evidence="4">HdeA/HdeB family protein</fullName>
    </recommendedName>
</protein>
<gene>
    <name evidence="2" type="ORF">N7U68_17650</name>
</gene>
<evidence type="ECO:0000256" key="1">
    <source>
        <dbReference type="SAM" id="SignalP"/>
    </source>
</evidence>
<proteinExistence type="predicted"/>
<evidence type="ECO:0000313" key="2">
    <source>
        <dbReference type="EMBL" id="UXX82888.1"/>
    </source>
</evidence>
<accession>A0ABY6DD17</accession>
<name>A0ABY6DD17_9RHOB</name>
<keyword evidence="3" id="KW-1185">Reference proteome</keyword>
<dbReference type="Proteomes" id="UP001064087">
    <property type="component" value="Chromosome"/>
</dbReference>
<keyword evidence="1" id="KW-0732">Signal</keyword>
<dbReference type="RefSeq" id="WP_263047669.1">
    <property type="nucleotide sequence ID" value="NZ_CP106738.1"/>
</dbReference>
<evidence type="ECO:0000313" key="3">
    <source>
        <dbReference type="Proteomes" id="UP001064087"/>
    </source>
</evidence>
<feature type="chain" id="PRO_5045818597" description="HdeA/HdeB family protein" evidence="1">
    <location>
        <begin position="21"/>
        <end position="101"/>
    </location>
</feature>
<evidence type="ECO:0008006" key="4">
    <source>
        <dbReference type="Google" id="ProtNLM"/>
    </source>
</evidence>
<feature type="signal peptide" evidence="1">
    <location>
        <begin position="1"/>
        <end position="20"/>
    </location>
</feature>
<dbReference type="EMBL" id="CP106738">
    <property type="protein sequence ID" value="UXX82888.1"/>
    <property type="molecule type" value="Genomic_DNA"/>
</dbReference>
<organism evidence="2 3">
    <name type="scientific">Roseovarius pelagicus</name>
    <dbReference type="NCBI Taxonomy" id="2980108"/>
    <lineage>
        <taxon>Bacteria</taxon>
        <taxon>Pseudomonadati</taxon>
        <taxon>Pseudomonadota</taxon>
        <taxon>Alphaproteobacteria</taxon>
        <taxon>Rhodobacterales</taxon>
        <taxon>Roseobacteraceae</taxon>
        <taxon>Roseovarius</taxon>
    </lineage>
</organism>
<sequence>MFRTAAIVSLVLLVPASAYATDDKAANCAATAGIVSRAVGERNGGNTQEGATDFLTSDEGGIEEKYDAAVPMLVEWVYTLPEDQLTDEAATAFEKACLAHN</sequence>